<reference evidence="5 6" key="1">
    <citation type="journal article" date="2011" name="J. Bacteriol.">
        <title>Complete genome sequence and updated annotation of Desulfovibrio alaskensis G20.</title>
        <authorList>
            <person name="Hauser L.J."/>
            <person name="Land M.L."/>
            <person name="Brown S.D."/>
            <person name="Larimer F."/>
            <person name="Keller K.L."/>
            <person name="Rapp-Giles B.J."/>
            <person name="Price M.N."/>
            <person name="Lin M."/>
            <person name="Bruce D.C."/>
            <person name="Detter J.C."/>
            <person name="Tapia R."/>
            <person name="Han C.S."/>
            <person name="Goodwin L.A."/>
            <person name="Cheng J.F."/>
            <person name="Pitluck S."/>
            <person name="Copeland A."/>
            <person name="Lucas S."/>
            <person name="Nolan M."/>
            <person name="Lapidus A.L."/>
            <person name="Palumbo A.V."/>
            <person name="Wall J.D."/>
        </authorList>
    </citation>
    <scope>NUCLEOTIDE SEQUENCE [LARGE SCALE GENOMIC DNA]</scope>
    <source>
        <strain evidence="6">ATCC BAA 1058 / DSM 17464 / G20</strain>
    </source>
</reference>
<dbReference type="SUPFAM" id="SSF140566">
    <property type="entry name" value="FlgN-like"/>
    <property type="match status" value="1"/>
</dbReference>
<evidence type="ECO:0000313" key="5">
    <source>
        <dbReference type="EMBL" id="ABB39947.1"/>
    </source>
</evidence>
<dbReference type="eggNOG" id="ENOG5034BQG">
    <property type="taxonomic scope" value="Bacteria"/>
</dbReference>
<keyword evidence="4" id="KW-0175">Coiled coil</keyword>
<dbReference type="AlphaFoldDB" id="Q30WJ9"/>
<keyword evidence="3" id="KW-1005">Bacterial flagellum biogenesis</keyword>
<gene>
    <name evidence="5" type="ordered locus">Dde_3153</name>
</gene>
<dbReference type="Pfam" id="PF05130">
    <property type="entry name" value="FlgN"/>
    <property type="match status" value="1"/>
</dbReference>
<dbReference type="InterPro" id="IPR007809">
    <property type="entry name" value="FlgN-like"/>
</dbReference>
<organism evidence="5 6">
    <name type="scientific">Oleidesulfovibrio alaskensis (strain ATCC BAA-1058 / DSM 17464 / G20)</name>
    <name type="common">Desulfovibrio alaskensis</name>
    <dbReference type="NCBI Taxonomy" id="207559"/>
    <lineage>
        <taxon>Bacteria</taxon>
        <taxon>Pseudomonadati</taxon>
        <taxon>Thermodesulfobacteriota</taxon>
        <taxon>Desulfovibrionia</taxon>
        <taxon>Desulfovibrionales</taxon>
        <taxon>Desulfovibrionaceae</taxon>
        <taxon>Oleidesulfovibrio</taxon>
    </lineage>
</organism>
<dbReference type="RefSeq" id="WP_011368901.1">
    <property type="nucleotide sequence ID" value="NC_007519.1"/>
</dbReference>
<dbReference type="STRING" id="207559.Dde_3153"/>
<sequence length="154" mass="17788">MTGYLLGNLVRQKGALHYLETLLEEEFSHLRERRPDDVSHVEMMIHELVRQVASERVELKEAMNGVRLQEYCDSLDEETAAPVRDALQRIDELEQTCSRMASRNAELALALMDQSQKMLSFMHERIQPDTRMTYGGRGRYTTHRPQAALLSGRL</sequence>
<evidence type="ECO:0000313" key="6">
    <source>
        <dbReference type="Proteomes" id="UP000002710"/>
    </source>
</evidence>
<dbReference type="GO" id="GO:0044780">
    <property type="term" value="P:bacterial-type flagellum assembly"/>
    <property type="evidence" value="ECO:0007669"/>
    <property type="project" value="InterPro"/>
</dbReference>
<keyword evidence="6" id="KW-1185">Reference proteome</keyword>
<evidence type="ECO:0000256" key="1">
    <source>
        <dbReference type="ARBA" id="ARBA00002397"/>
    </source>
</evidence>
<feature type="coiled-coil region" evidence="4">
    <location>
        <begin position="83"/>
        <end position="110"/>
    </location>
</feature>
<evidence type="ECO:0000256" key="3">
    <source>
        <dbReference type="ARBA" id="ARBA00022795"/>
    </source>
</evidence>
<dbReference type="Proteomes" id="UP000002710">
    <property type="component" value="Chromosome"/>
</dbReference>
<protein>
    <submittedName>
        <fullName evidence="5">FlgN family protein</fullName>
    </submittedName>
</protein>
<dbReference type="InterPro" id="IPR036679">
    <property type="entry name" value="FlgN-like_sf"/>
</dbReference>
<comment type="similarity">
    <text evidence="2">Belongs to the FlgN family.</text>
</comment>
<dbReference type="HOGENOM" id="CLU_129197_0_0_7"/>
<evidence type="ECO:0000256" key="2">
    <source>
        <dbReference type="ARBA" id="ARBA00007703"/>
    </source>
</evidence>
<dbReference type="EMBL" id="CP000112">
    <property type="protein sequence ID" value="ABB39947.1"/>
    <property type="molecule type" value="Genomic_DNA"/>
</dbReference>
<comment type="function">
    <text evidence="1">Required for the efficient initiation of filament assembly.</text>
</comment>
<proteinExistence type="inferred from homology"/>
<evidence type="ECO:0000256" key="4">
    <source>
        <dbReference type="SAM" id="Coils"/>
    </source>
</evidence>
<accession>Q30WJ9</accession>
<name>Q30WJ9_OLEA2</name>
<dbReference type="KEGG" id="dde:Dde_3153"/>